<feature type="domain" description="FAD dependent oxidoreductase" evidence="8">
    <location>
        <begin position="25"/>
        <end position="352"/>
    </location>
</feature>
<proteinExistence type="inferred from homology"/>
<dbReference type="InterPro" id="IPR000447">
    <property type="entry name" value="G3P_DH_FAD-dep"/>
</dbReference>
<dbReference type="RefSeq" id="WP_106177298.1">
    <property type="nucleotide sequence ID" value="NZ_PVNH01000002.1"/>
</dbReference>
<evidence type="ECO:0000259" key="8">
    <source>
        <dbReference type="Pfam" id="PF01266"/>
    </source>
</evidence>
<sequence length="519" mass="54148">MITASLTARRRAAELDALASGEQVDLLVIGGGVTGAGIALDAASRGLSVALVEAHDLAFGTSRWSSKLVHGGLRYLAHGDVGIAWESAVERHLLMTRTAPHLTRSLPQLVPLHRRTSRAQQALVTAGLHAGDALRRAAGTPSHVLPRPRTVPAPEALALAPGLSPAGLRGGLLSFDGALTDDARLVVALARTAAAHGARILTRLRALAASGDRVVARDELTGERAELRARQVVNAAGVWAGSIVPSVRLRPSRGSHLVLDAERTGLRETSVMVPVPGTRNRFVLLLPQPGGKLYLGLTDEPVTGEPPDVADVPESDVDFLLDVASSALGRRLGRGDVLGSFAGLRPLIESAGETADLSRAHAVLTDPGGVITVVGGKLTTYRRMAADAVDAAVAATGLRAGPVRTARLPLLGATSRAALSAVDAPARLVAKYGTEAPRVAALAEVDAELGRPLFEGCPVTGAEVVWAVRHEGALDTEDVLHRRTRLGLVPAEARAAEQRVRDLVERALHGLGTGFPRSW</sequence>
<evidence type="ECO:0000256" key="4">
    <source>
        <dbReference type="ARBA" id="ARBA00022798"/>
    </source>
</evidence>
<evidence type="ECO:0000259" key="9">
    <source>
        <dbReference type="Pfam" id="PF16901"/>
    </source>
</evidence>
<keyword evidence="3 7" id="KW-0285">Flavoprotein</keyword>
<evidence type="ECO:0000256" key="3">
    <source>
        <dbReference type="ARBA" id="ARBA00022630"/>
    </source>
</evidence>
<comment type="caution">
    <text evidence="10">The sequence shown here is derived from an EMBL/GenBank/DDBJ whole genome shotgun (WGS) entry which is preliminary data.</text>
</comment>
<dbReference type="GO" id="GO:0009331">
    <property type="term" value="C:glycerol-3-phosphate dehydrogenase (FAD) complex"/>
    <property type="evidence" value="ECO:0007669"/>
    <property type="project" value="UniProtKB-UniRule"/>
</dbReference>
<comment type="cofactor">
    <cofactor evidence="1 7">
        <name>FAD</name>
        <dbReference type="ChEBI" id="CHEBI:57692"/>
    </cofactor>
</comment>
<dbReference type="PRINTS" id="PR01001">
    <property type="entry name" value="FADG3PDH"/>
</dbReference>
<dbReference type="GO" id="GO:0004368">
    <property type="term" value="F:glycerol-3-phosphate dehydrogenase (quinone) activity"/>
    <property type="evidence" value="ECO:0007669"/>
    <property type="project" value="UniProtKB-EC"/>
</dbReference>
<dbReference type="OrthoDB" id="9766796at2"/>
<dbReference type="Gene3D" id="1.10.8.870">
    <property type="entry name" value="Alpha-glycerophosphate oxidase, cap domain"/>
    <property type="match status" value="1"/>
</dbReference>
<dbReference type="InterPro" id="IPR031656">
    <property type="entry name" value="DAO_C"/>
</dbReference>
<keyword evidence="5" id="KW-0274">FAD</keyword>
<keyword evidence="6 7" id="KW-0560">Oxidoreductase</keyword>
<name>A0A2T0M0R7_9PSEU</name>
<dbReference type="PROSITE" id="PS00978">
    <property type="entry name" value="FAD_G3PDH_2"/>
    <property type="match status" value="1"/>
</dbReference>
<reference evidence="10 11" key="1">
    <citation type="submission" date="2018-03" db="EMBL/GenBank/DDBJ databases">
        <title>Genomic Encyclopedia of Type Strains, Phase III (KMG-III): the genomes of soil and plant-associated and newly described type strains.</title>
        <authorList>
            <person name="Whitman W."/>
        </authorList>
    </citation>
    <scope>NUCLEOTIDE SEQUENCE [LARGE SCALE GENOMIC DNA]</scope>
    <source>
        <strain evidence="10 11">CGMCC 4.7125</strain>
    </source>
</reference>
<dbReference type="Proteomes" id="UP000238362">
    <property type="component" value="Unassembled WGS sequence"/>
</dbReference>
<keyword evidence="4" id="KW-0319">Glycerol metabolism</keyword>
<protein>
    <recommendedName>
        <fullName evidence="7">Glycerol-3-phosphate dehydrogenase</fullName>
        <ecNumber evidence="7">1.1.5.3</ecNumber>
    </recommendedName>
</protein>
<dbReference type="SUPFAM" id="SSF51905">
    <property type="entry name" value="FAD/NAD(P)-binding domain"/>
    <property type="match status" value="1"/>
</dbReference>
<keyword evidence="11" id="KW-1185">Reference proteome</keyword>
<comment type="similarity">
    <text evidence="2 7">Belongs to the FAD-dependent glycerol-3-phosphate dehydrogenase family.</text>
</comment>
<dbReference type="Gene3D" id="3.50.50.60">
    <property type="entry name" value="FAD/NAD(P)-binding domain"/>
    <property type="match status" value="1"/>
</dbReference>
<evidence type="ECO:0000256" key="6">
    <source>
        <dbReference type="ARBA" id="ARBA00023002"/>
    </source>
</evidence>
<dbReference type="Pfam" id="PF01266">
    <property type="entry name" value="DAO"/>
    <property type="match status" value="1"/>
</dbReference>
<dbReference type="Gene3D" id="3.30.9.10">
    <property type="entry name" value="D-Amino Acid Oxidase, subunit A, domain 2"/>
    <property type="match status" value="1"/>
</dbReference>
<evidence type="ECO:0000313" key="11">
    <source>
        <dbReference type="Proteomes" id="UP000238362"/>
    </source>
</evidence>
<dbReference type="PROSITE" id="PS00977">
    <property type="entry name" value="FAD_G3PDH_1"/>
    <property type="match status" value="1"/>
</dbReference>
<accession>A0A2T0M0R7</accession>
<evidence type="ECO:0000256" key="7">
    <source>
        <dbReference type="RuleBase" id="RU361217"/>
    </source>
</evidence>
<dbReference type="EMBL" id="PVNH01000002">
    <property type="protein sequence ID" value="PRX50189.1"/>
    <property type="molecule type" value="Genomic_DNA"/>
</dbReference>
<dbReference type="AlphaFoldDB" id="A0A2T0M0R7"/>
<gene>
    <name evidence="10" type="ORF">B0I33_102308</name>
</gene>
<dbReference type="PANTHER" id="PTHR11985">
    <property type="entry name" value="GLYCEROL-3-PHOSPHATE DEHYDROGENASE"/>
    <property type="match status" value="1"/>
</dbReference>
<evidence type="ECO:0000256" key="2">
    <source>
        <dbReference type="ARBA" id="ARBA00007330"/>
    </source>
</evidence>
<dbReference type="PANTHER" id="PTHR11985:SF35">
    <property type="entry name" value="ANAEROBIC GLYCEROL-3-PHOSPHATE DEHYDROGENASE SUBUNIT A"/>
    <property type="match status" value="1"/>
</dbReference>
<evidence type="ECO:0000256" key="5">
    <source>
        <dbReference type="ARBA" id="ARBA00022827"/>
    </source>
</evidence>
<organism evidence="10 11">
    <name type="scientific">Prauserella shujinwangii</name>
    <dbReference type="NCBI Taxonomy" id="1453103"/>
    <lineage>
        <taxon>Bacteria</taxon>
        <taxon>Bacillati</taxon>
        <taxon>Actinomycetota</taxon>
        <taxon>Actinomycetes</taxon>
        <taxon>Pseudonocardiales</taxon>
        <taxon>Pseudonocardiaceae</taxon>
        <taxon>Prauserella</taxon>
    </lineage>
</organism>
<dbReference type="InterPro" id="IPR036188">
    <property type="entry name" value="FAD/NAD-bd_sf"/>
</dbReference>
<evidence type="ECO:0000256" key="1">
    <source>
        <dbReference type="ARBA" id="ARBA00001974"/>
    </source>
</evidence>
<dbReference type="SUPFAM" id="SSF54373">
    <property type="entry name" value="FAD-linked reductases, C-terminal domain"/>
    <property type="match status" value="1"/>
</dbReference>
<dbReference type="EC" id="1.1.5.3" evidence="7"/>
<comment type="catalytic activity">
    <reaction evidence="7">
        <text>a quinone + sn-glycerol 3-phosphate = dihydroxyacetone phosphate + a quinol</text>
        <dbReference type="Rhea" id="RHEA:18977"/>
        <dbReference type="ChEBI" id="CHEBI:24646"/>
        <dbReference type="ChEBI" id="CHEBI:57597"/>
        <dbReference type="ChEBI" id="CHEBI:57642"/>
        <dbReference type="ChEBI" id="CHEBI:132124"/>
        <dbReference type="EC" id="1.1.5.3"/>
    </reaction>
</comment>
<feature type="domain" description="Alpha-glycerophosphate oxidase C-terminal" evidence="9">
    <location>
        <begin position="404"/>
        <end position="508"/>
    </location>
</feature>
<evidence type="ECO:0000313" key="10">
    <source>
        <dbReference type="EMBL" id="PRX50189.1"/>
    </source>
</evidence>
<dbReference type="GO" id="GO:0046168">
    <property type="term" value="P:glycerol-3-phosphate catabolic process"/>
    <property type="evidence" value="ECO:0007669"/>
    <property type="project" value="TreeGrafter"/>
</dbReference>
<dbReference type="Pfam" id="PF16901">
    <property type="entry name" value="DAO_C"/>
    <property type="match status" value="1"/>
</dbReference>
<dbReference type="GO" id="GO:0006071">
    <property type="term" value="P:glycerol metabolic process"/>
    <property type="evidence" value="ECO:0007669"/>
    <property type="project" value="UniProtKB-KW"/>
</dbReference>
<dbReference type="InterPro" id="IPR006076">
    <property type="entry name" value="FAD-dep_OxRdtase"/>
</dbReference>
<dbReference type="InterPro" id="IPR038299">
    <property type="entry name" value="DAO_C_sf"/>
</dbReference>